<evidence type="ECO:0000313" key="13">
    <source>
        <dbReference type="EMBL" id="GHP08189.1"/>
    </source>
</evidence>
<evidence type="ECO:0000256" key="5">
    <source>
        <dbReference type="ARBA" id="ARBA00022691"/>
    </source>
</evidence>
<keyword evidence="8 10" id="KW-0863">Zinc-finger</keyword>
<evidence type="ECO:0000256" key="3">
    <source>
        <dbReference type="ARBA" id="ARBA00022603"/>
    </source>
</evidence>
<evidence type="ECO:0000256" key="11">
    <source>
        <dbReference type="SAM" id="MobiDB-lite"/>
    </source>
</evidence>
<dbReference type="PANTHER" id="PTHR23417:SF14">
    <property type="entry name" value="PENTACOTRIPEPTIDE-REPEAT REGION OF PRORP DOMAIN-CONTAINING PROTEIN"/>
    <property type="match status" value="1"/>
</dbReference>
<dbReference type="InterPro" id="IPR036855">
    <property type="entry name" value="Znf_CCCH_sf"/>
</dbReference>
<evidence type="ECO:0000256" key="10">
    <source>
        <dbReference type="PROSITE-ProRule" id="PRU00723"/>
    </source>
</evidence>
<dbReference type="CDD" id="cd02440">
    <property type="entry name" value="AdoMet_MTases"/>
    <property type="match status" value="1"/>
</dbReference>
<keyword evidence="6" id="KW-0819">tRNA processing</keyword>
<dbReference type="InterPro" id="IPR003358">
    <property type="entry name" value="tRNA_(Gua-N-7)_MeTrfase_Trmb"/>
</dbReference>
<dbReference type="EMBL" id="BNJQ01000019">
    <property type="protein sequence ID" value="GHP08189.1"/>
    <property type="molecule type" value="Genomic_DNA"/>
</dbReference>
<dbReference type="SUPFAM" id="SSF90229">
    <property type="entry name" value="CCCH zinc finger"/>
    <property type="match status" value="1"/>
</dbReference>
<organism evidence="13 14">
    <name type="scientific">Pycnococcus provasolii</name>
    <dbReference type="NCBI Taxonomy" id="41880"/>
    <lineage>
        <taxon>Eukaryota</taxon>
        <taxon>Viridiplantae</taxon>
        <taxon>Chlorophyta</taxon>
        <taxon>Pseudoscourfieldiophyceae</taxon>
        <taxon>Pseudoscourfieldiales</taxon>
        <taxon>Pycnococcaceae</taxon>
        <taxon>Pycnococcus</taxon>
    </lineage>
</organism>
<keyword evidence="7 10" id="KW-0479">Metal-binding</keyword>
<dbReference type="PANTHER" id="PTHR23417">
    <property type="entry name" value="3-DEOXY-D-MANNO-OCTULOSONIC-ACID TRANSFERASE/TRNA GUANINE-N 7 - -METHYLTRANSFERASE"/>
    <property type="match status" value="1"/>
</dbReference>
<comment type="catalytic activity">
    <reaction evidence="1">
        <text>guanosine(46) in tRNA + S-adenosyl-L-methionine = N(7)-methylguanosine(46) in tRNA + S-adenosyl-L-homocysteine</text>
        <dbReference type="Rhea" id="RHEA:42708"/>
        <dbReference type="Rhea" id="RHEA-COMP:10188"/>
        <dbReference type="Rhea" id="RHEA-COMP:10189"/>
        <dbReference type="ChEBI" id="CHEBI:57856"/>
        <dbReference type="ChEBI" id="CHEBI:59789"/>
        <dbReference type="ChEBI" id="CHEBI:74269"/>
        <dbReference type="ChEBI" id="CHEBI:74480"/>
        <dbReference type="EC" id="2.1.1.33"/>
    </reaction>
</comment>
<evidence type="ECO:0000259" key="12">
    <source>
        <dbReference type="PROSITE" id="PS50103"/>
    </source>
</evidence>
<sequence>MSSSSSSSQLCAQLRTCARHKNLKQAQDIFTAYLHGSISLPSPSASASASASATNTQLCQAYAAMINVFASCGRLDDARALSTEMWRKLLGRPLDVMADGDSDAPGTTRKMLPQTYHFAFIVTCTSLLKALGTSSSPGAHEFARNILLCAHRNAVTLDARIVSAFLRASLWANESRLKYTVKALQHTHTDLAGRRLLGAMLMRASRVGELRALCTLAHTELQEERDYRSTVRGGVEAALQATGGKYANIAKLVTHAPSGRSSQECLFYARGYCERGIGCTFVHDASAGRRQRDRKAVLLEQAYTTWELHVKLALTLTLLGRRGPAMRALETCDSIAASVSASTSEHHGAHGNEQHHYDEGDAGDGEEGSASFSSAAFRRTKHEELILEMKRVRRAWESKVKPKLSRLGAYVDAAKRTFFFDQRVSKQKRSVAAAAMSRAWRRGFGISAVARRGFAHALGGDNKDGDKSTSAAIAALREEYRRRLTRDGRIDWTKVFGPSSDVHLEIACGSGEWAAAQARAHDARSSQACWVCMELRPDRVHRCFAHAALERLSNLAVLAGDARDVLASRVPHHSVHRIFVRFPEPPHRRDHDAASNDAALLTDEFWRACWKALRKNDGVLVVYGDNHPYLETLANDLEKQEHSNTSKRARISRRMWHDAVDGSNLSLAVAVREGTPGEDLGEMAVPQDEDAMSLFDRFWNNGAHSGRWHVAVTPAHAEEEQGEECSEPKRRKAR</sequence>
<dbReference type="GO" id="GO:0043527">
    <property type="term" value="C:tRNA methyltransferase complex"/>
    <property type="evidence" value="ECO:0007669"/>
    <property type="project" value="TreeGrafter"/>
</dbReference>
<dbReference type="Pfam" id="PF02390">
    <property type="entry name" value="Methyltransf_4"/>
    <property type="match status" value="1"/>
</dbReference>
<feature type="region of interest" description="Disordered" evidence="11">
    <location>
        <begin position="340"/>
        <end position="372"/>
    </location>
</feature>
<evidence type="ECO:0000256" key="4">
    <source>
        <dbReference type="ARBA" id="ARBA00022679"/>
    </source>
</evidence>
<reference evidence="13" key="1">
    <citation type="submission" date="2020-10" db="EMBL/GenBank/DDBJ databases">
        <title>Unveiling of a novel bifunctional photoreceptor, Dualchrome1, isolated from a cosmopolitan green alga.</title>
        <authorList>
            <person name="Suzuki S."/>
            <person name="Kawachi M."/>
        </authorList>
    </citation>
    <scope>NUCLEOTIDE SEQUENCE</scope>
    <source>
        <strain evidence="13">NIES 2893</strain>
    </source>
</reference>
<dbReference type="GO" id="GO:0008176">
    <property type="term" value="F:tRNA (guanine(46)-N7)-methyltransferase activity"/>
    <property type="evidence" value="ECO:0007669"/>
    <property type="project" value="UniProtKB-EC"/>
</dbReference>
<feature type="domain" description="C3H1-type" evidence="12">
    <location>
        <begin position="259"/>
        <end position="286"/>
    </location>
</feature>
<dbReference type="Gene3D" id="1.25.40.10">
    <property type="entry name" value="Tetratricopeptide repeat domain"/>
    <property type="match status" value="1"/>
</dbReference>
<feature type="region of interest" description="Disordered" evidence="11">
    <location>
        <begin position="715"/>
        <end position="734"/>
    </location>
</feature>
<dbReference type="GO" id="GO:0008270">
    <property type="term" value="F:zinc ion binding"/>
    <property type="evidence" value="ECO:0007669"/>
    <property type="project" value="UniProtKB-KW"/>
</dbReference>
<feature type="zinc finger region" description="C3H1-type" evidence="10">
    <location>
        <begin position="259"/>
        <end position="286"/>
    </location>
</feature>
<evidence type="ECO:0000256" key="6">
    <source>
        <dbReference type="ARBA" id="ARBA00022694"/>
    </source>
</evidence>
<dbReference type="OrthoDB" id="42736at2759"/>
<dbReference type="PROSITE" id="PS51625">
    <property type="entry name" value="SAM_MT_TRMB"/>
    <property type="match status" value="1"/>
</dbReference>
<dbReference type="SUPFAM" id="SSF53335">
    <property type="entry name" value="S-adenosyl-L-methionine-dependent methyltransferases"/>
    <property type="match status" value="1"/>
</dbReference>
<evidence type="ECO:0000256" key="2">
    <source>
        <dbReference type="ARBA" id="ARBA00011977"/>
    </source>
</evidence>
<keyword evidence="5" id="KW-0949">S-adenosyl-L-methionine</keyword>
<keyword evidence="14" id="KW-1185">Reference proteome</keyword>
<dbReference type="InterPro" id="IPR029063">
    <property type="entry name" value="SAM-dependent_MTases_sf"/>
</dbReference>
<gene>
    <name evidence="13" type="ORF">PPROV_000693000</name>
</gene>
<evidence type="ECO:0000256" key="7">
    <source>
        <dbReference type="ARBA" id="ARBA00022723"/>
    </source>
</evidence>
<dbReference type="Proteomes" id="UP000660262">
    <property type="component" value="Unassembled WGS sequence"/>
</dbReference>
<evidence type="ECO:0000256" key="9">
    <source>
        <dbReference type="ARBA" id="ARBA00022833"/>
    </source>
</evidence>
<dbReference type="InterPro" id="IPR000571">
    <property type="entry name" value="Znf_CCCH"/>
</dbReference>
<protein>
    <recommendedName>
        <fullName evidence="2">tRNA (guanine(46)-N(7))-methyltransferase</fullName>
        <ecNumber evidence="2">2.1.1.33</ecNumber>
    </recommendedName>
</protein>
<dbReference type="EC" id="2.1.1.33" evidence="2"/>
<feature type="compositionally biased region" description="Basic and acidic residues" evidence="11">
    <location>
        <begin position="344"/>
        <end position="359"/>
    </location>
</feature>
<proteinExistence type="predicted"/>
<keyword evidence="4" id="KW-0808">Transferase</keyword>
<accession>A0A830HT97</accession>
<evidence type="ECO:0000256" key="8">
    <source>
        <dbReference type="ARBA" id="ARBA00022771"/>
    </source>
</evidence>
<comment type="caution">
    <text evidence="13">The sequence shown here is derived from an EMBL/GenBank/DDBJ whole genome shotgun (WGS) entry which is preliminary data.</text>
</comment>
<evidence type="ECO:0000256" key="1">
    <source>
        <dbReference type="ARBA" id="ARBA00000142"/>
    </source>
</evidence>
<evidence type="ECO:0000313" key="14">
    <source>
        <dbReference type="Proteomes" id="UP000660262"/>
    </source>
</evidence>
<keyword evidence="3" id="KW-0489">Methyltransferase</keyword>
<keyword evidence="9 10" id="KW-0862">Zinc</keyword>
<dbReference type="PROSITE" id="PS50103">
    <property type="entry name" value="ZF_C3H1"/>
    <property type="match status" value="1"/>
</dbReference>
<name>A0A830HT97_9CHLO</name>
<dbReference type="Gene3D" id="3.40.50.150">
    <property type="entry name" value="Vaccinia Virus protein VP39"/>
    <property type="match status" value="1"/>
</dbReference>
<dbReference type="AlphaFoldDB" id="A0A830HT97"/>
<dbReference type="InterPro" id="IPR011990">
    <property type="entry name" value="TPR-like_helical_dom_sf"/>
</dbReference>